<proteinExistence type="predicted"/>
<sequence>MTAEQQNALERRKQEEQYLMARQKEHLAQQQALMKQMQVQGVPHGITPQQLQHQSSAQSLHSQPSFGSITSPVGFQPSPIQAPMQQQAH</sequence>
<evidence type="ECO:0000256" key="1">
    <source>
        <dbReference type="SAM" id="MobiDB-lite"/>
    </source>
</evidence>
<dbReference type="EMBL" id="JAFFZS010000252">
    <property type="protein sequence ID" value="MBN0049405.1"/>
    <property type="molecule type" value="Genomic_DNA"/>
</dbReference>
<accession>A0ABS2W1W3</accession>
<feature type="region of interest" description="Disordered" evidence="1">
    <location>
        <begin position="40"/>
        <end position="89"/>
    </location>
</feature>
<dbReference type="Proteomes" id="UP000788262">
    <property type="component" value="Unassembled WGS sequence"/>
</dbReference>
<reference evidence="2 3" key="1">
    <citation type="submission" date="2021-02" db="EMBL/GenBank/DDBJ databases">
        <title>Whole genome sequencing of Streptomyces actuosus VRA1.</title>
        <authorList>
            <person name="Sen G."/>
            <person name="Sen A."/>
        </authorList>
    </citation>
    <scope>NUCLEOTIDE SEQUENCE [LARGE SCALE GENOMIC DNA]</scope>
    <source>
        <strain evidence="2 3">VRA1</strain>
    </source>
</reference>
<comment type="caution">
    <text evidence="2">The sequence shown here is derived from an EMBL/GenBank/DDBJ whole genome shotgun (WGS) entry which is preliminary data.</text>
</comment>
<evidence type="ECO:0000313" key="3">
    <source>
        <dbReference type="Proteomes" id="UP000788262"/>
    </source>
</evidence>
<name>A0ABS2W1W3_STRAS</name>
<protein>
    <submittedName>
        <fullName evidence="2">Uncharacterized protein</fullName>
    </submittedName>
</protein>
<gene>
    <name evidence="2" type="ORF">JS756_36280</name>
</gene>
<feature type="compositionally biased region" description="Low complexity" evidence="1">
    <location>
        <begin position="48"/>
        <end position="65"/>
    </location>
</feature>
<organism evidence="2 3">
    <name type="scientific">Streptomyces actuosus</name>
    <dbReference type="NCBI Taxonomy" id="1885"/>
    <lineage>
        <taxon>Bacteria</taxon>
        <taxon>Bacillati</taxon>
        <taxon>Actinomycetota</taxon>
        <taxon>Actinomycetes</taxon>
        <taxon>Kitasatosporales</taxon>
        <taxon>Streptomycetaceae</taxon>
        <taxon>Streptomyces</taxon>
    </lineage>
</organism>
<evidence type="ECO:0000313" key="2">
    <source>
        <dbReference type="EMBL" id="MBN0049405.1"/>
    </source>
</evidence>
<keyword evidence="3" id="KW-1185">Reference proteome</keyword>
<feature type="non-terminal residue" evidence="2">
    <location>
        <position position="89"/>
    </location>
</feature>